<dbReference type="CDD" id="cd00082">
    <property type="entry name" value="HisKA"/>
    <property type="match status" value="1"/>
</dbReference>
<evidence type="ECO:0000256" key="4">
    <source>
        <dbReference type="ARBA" id="ARBA00022679"/>
    </source>
</evidence>
<dbReference type="PANTHER" id="PTHR45453:SF1">
    <property type="entry name" value="PHOSPHATE REGULON SENSOR PROTEIN PHOR"/>
    <property type="match status" value="1"/>
</dbReference>
<evidence type="ECO:0000256" key="6">
    <source>
        <dbReference type="ARBA" id="ARBA00023012"/>
    </source>
</evidence>
<organism evidence="9 10">
    <name type="scientific">Mariniradius sediminis</name>
    <dbReference type="NCBI Taxonomy" id="2909237"/>
    <lineage>
        <taxon>Bacteria</taxon>
        <taxon>Pseudomonadati</taxon>
        <taxon>Bacteroidota</taxon>
        <taxon>Cytophagia</taxon>
        <taxon>Cytophagales</taxon>
        <taxon>Cyclobacteriaceae</taxon>
        <taxon>Mariniradius</taxon>
    </lineage>
</organism>
<dbReference type="EC" id="2.7.13.3" evidence="2"/>
<dbReference type="SUPFAM" id="SSF47384">
    <property type="entry name" value="Homodimeric domain of signal transducing histidine kinase"/>
    <property type="match status" value="1"/>
</dbReference>
<dbReference type="Proteomes" id="UP001201449">
    <property type="component" value="Unassembled WGS sequence"/>
</dbReference>
<dbReference type="InterPro" id="IPR036097">
    <property type="entry name" value="HisK_dim/P_sf"/>
</dbReference>
<dbReference type="SMART" id="SM00388">
    <property type="entry name" value="HisKA"/>
    <property type="match status" value="1"/>
</dbReference>
<keyword evidence="5 9" id="KW-0418">Kinase</keyword>
<comment type="caution">
    <text evidence="9">The sequence shown here is derived from an EMBL/GenBank/DDBJ whole genome shotgun (WGS) entry which is preliminary data.</text>
</comment>
<dbReference type="CDD" id="cd00075">
    <property type="entry name" value="HATPase"/>
    <property type="match status" value="1"/>
</dbReference>
<dbReference type="GO" id="GO:0016301">
    <property type="term" value="F:kinase activity"/>
    <property type="evidence" value="ECO:0007669"/>
    <property type="project" value="UniProtKB-KW"/>
</dbReference>
<dbReference type="Pfam" id="PF00512">
    <property type="entry name" value="HisKA"/>
    <property type="match status" value="1"/>
</dbReference>
<keyword evidence="3" id="KW-0597">Phosphoprotein</keyword>
<keyword evidence="7" id="KW-0812">Transmembrane</keyword>
<dbReference type="InterPro" id="IPR004358">
    <property type="entry name" value="Sig_transdc_His_kin-like_C"/>
</dbReference>
<dbReference type="InterPro" id="IPR050351">
    <property type="entry name" value="BphY/WalK/GraS-like"/>
</dbReference>
<feature type="domain" description="Histidine kinase" evidence="8">
    <location>
        <begin position="270"/>
        <end position="487"/>
    </location>
</feature>
<dbReference type="RefSeq" id="WP_234861063.1">
    <property type="nucleotide sequence ID" value="NZ_JAKEVZ010000005.1"/>
</dbReference>
<keyword evidence="7" id="KW-0472">Membrane</keyword>
<reference evidence="9 10" key="1">
    <citation type="submission" date="2022-01" db="EMBL/GenBank/DDBJ databases">
        <title>Mariniradius saccharolyticus sp. nov., isolated from sediment of a river.</title>
        <authorList>
            <person name="Liu H."/>
        </authorList>
    </citation>
    <scope>NUCLEOTIDE SEQUENCE [LARGE SCALE GENOMIC DNA]</scope>
    <source>
        <strain evidence="9 10">RY-2</strain>
    </source>
</reference>
<dbReference type="InterPro" id="IPR005467">
    <property type="entry name" value="His_kinase_dom"/>
</dbReference>
<evidence type="ECO:0000256" key="1">
    <source>
        <dbReference type="ARBA" id="ARBA00000085"/>
    </source>
</evidence>
<dbReference type="Pfam" id="PF02518">
    <property type="entry name" value="HATPase_c"/>
    <property type="match status" value="1"/>
</dbReference>
<dbReference type="InterPro" id="IPR003661">
    <property type="entry name" value="HisK_dim/P_dom"/>
</dbReference>
<dbReference type="SMART" id="SM00387">
    <property type="entry name" value="HATPase_c"/>
    <property type="match status" value="1"/>
</dbReference>
<gene>
    <name evidence="9" type="ORF">L0U89_08035</name>
</gene>
<dbReference type="Gene3D" id="3.30.565.10">
    <property type="entry name" value="Histidine kinase-like ATPase, C-terminal domain"/>
    <property type="match status" value="1"/>
</dbReference>
<accession>A0ABS9BU76</accession>
<evidence type="ECO:0000313" key="9">
    <source>
        <dbReference type="EMBL" id="MCF1751017.1"/>
    </source>
</evidence>
<dbReference type="PRINTS" id="PR00344">
    <property type="entry name" value="BCTRLSENSOR"/>
</dbReference>
<comment type="catalytic activity">
    <reaction evidence="1">
        <text>ATP + protein L-histidine = ADP + protein N-phospho-L-histidine.</text>
        <dbReference type="EC" id="2.7.13.3"/>
    </reaction>
</comment>
<dbReference type="PROSITE" id="PS50109">
    <property type="entry name" value="HIS_KIN"/>
    <property type="match status" value="1"/>
</dbReference>
<dbReference type="EMBL" id="JAKEVZ010000005">
    <property type="protein sequence ID" value="MCF1751017.1"/>
    <property type="molecule type" value="Genomic_DNA"/>
</dbReference>
<dbReference type="SUPFAM" id="SSF55874">
    <property type="entry name" value="ATPase domain of HSP90 chaperone/DNA topoisomerase II/histidine kinase"/>
    <property type="match status" value="1"/>
</dbReference>
<evidence type="ECO:0000256" key="3">
    <source>
        <dbReference type="ARBA" id="ARBA00022553"/>
    </source>
</evidence>
<evidence type="ECO:0000256" key="7">
    <source>
        <dbReference type="SAM" id="Phobius"/>
    </source>
</evidence>
<evidence type="ECO:0000313" key="10">
    <source>
        <dbReference type="Proteomes" id="UP001201449"/>
    </source>
</evidence>
<keyword evidence="4" id="KW-0808">Transferase</keyword>
<dbReference type="InterPro" id="IPR003594">
    <property type="entry name" value="HATPase_dom"/>
</dbReference>
<proteinExistence type="predicted"/>
<name>A0ABS9BU76_9BACT</name>
<dbReference type="Gene3D" id="1.10.287.130">
    <property type="match status" value="1"/>
</dbReference>
<keyword evidence="6" id="KW-0902">Two-component regulatory system</keyword>
<feature type="transmembrane region" description="Helical" evidence="7">
    <location>
        <begin position="7"/>
        <end position="27"/>
    </location>
</feature>
<feature type="transmembrane region" description="Helical" evidence="7">
    <location>
        <begin position="229"/>
        <end position="251"/>
    </location>
</feature>
<evidence type="ECO:0000259" key="8">
    <source>
        <dbReference type="PROSITE" id="PS50109"/>
    </source>
</evidence>
<keyword evidence="7" id="KW-1133">Transmembrane helix</keyword>
<dbReference type="InterPro" id="IPR036890">
    <property type="entry name" value="HATPase_C_sf"/>
</dbReference>
<evidence type="ECO:0000256" key="2">
    <source>
        <dbReference type="ARBA" id="ARBA00012438"/>
    </source>
</evidence>
<evidence type="ECO:0000256" key="5">
    <source>
        <dbReference type="ARBA" id="ARBA00022777"/>
    </source>
</evidence>
<dbReference type="PANTHER" id="PTHR45453">
    <property type="entry name" value="PHOSPHATE REGULON SENSOR PROTEIN PHOR"/>
    <property type="match status" value="1"/>
</dbReference>
<protein>
    <recommendedName>
        <fullName evidence="2">histidine kinase</fullName>
        <ecNumber evidence="2">2.7.13.3</ecNumber>
    </recommendedName>
</protein>
<keyword evidence="10" id="KW-1185">Reference proteome</keyword>
<sequence length="487" mass="54450">MQERNRIYLGLMISSIVILLLLQAAWLRSVNRGQKAAFRQETSLLLKSTVTALMDSLFLKGLRPSGFPPLPAVDKPDSLMGGVVWSDTSRIIHIDFIGDSTKAKDTKDIDPESIQRIKIIAGPRVDSKDSLKINLRPLVQGVDTLKSVNSFIFRLNEETVNADVVQAAFNEVLRNNALPTTAKIRKARRHEQFEELPEKTIILEDVPVPPGSRIQAYFEDVEGFFWRNLLPHLVFSLLVLGFIGGSLLIMYRNMIKQQQLNLLKNDIISNITHELKTPVATVSLVLESLENFSAKDQPETRKEYLQIAKNELKRLTSMTEKILNSTVHGQRSGAHMEPVDLEKLVKENVNTLKPILESEGFDFELDQKGVAFVVQGQAEQLSMVIFNLLDNAIKYSKETKKIKVTLSEQGNFVSLSVEDKGIGIPEGYQKEIFGKFIRVPQKDIHDVKGYGLGLAQVAEVVKAHGGKISLESQIGQGSVFTIKLPKS</sequence>